<evidence type="ECO:0000256" key="3">
    <source>
        <dbReference type="ARBA" id="ARBA00022692"/>
    </source>
</evidence>
<feature type="transmembrane region" description="Helical" evidence="7">
    <location>
        <begin position="174"/>
        <end position="193"/>
    </location>
</feature>
<comment type="caution">
    <text evidence="9">The sequence shown here is derived from an EMBL/GenBank/DDBJ whole genome shotgun (WGS) entry which is preliminary data.</text>
</comment>
<dbReference type="InterPro" id="IPR035952">
    <property type="entry name" value="Rhomboid-like_sf"/>
</dbReference>
<evidence type="ECO:0000256" key="6">
    <source>
        <dbReference type="ARBA" id="ARBA00023136"/>
    </source>
</evidence>
<protein>
    <submittedName>
        <fullName evidence="9">Rhomboid family intramembrane serine protease</fullName>
        <ecNumber evidence="9">3.4.21.-</ecNumber>
    </submittedName>
</protein>
<keyword evidence="4 9" id="KW-0378">Hydrolase</keyword>
<evidence type="ECO:0000259" key="8">
    <source>
        <dbReference type="Pfam" id="PF01694"/>
    </source>
</evidence>
<feature type="domain" description="Peptidase S54 rhomboid" evidence="8">
    <location>
        <begin position="135"/>
        <end position="263"/>
    </location>
</feature>
<dbReference type="Proteomes" id="UP001595823">
    <property type="component" value="Unassembled WGS sequence"/>
</dbReference>
<dbReference type="GO" id="GO:0006508">
    <property type="term" value="P:proteolysis"/>
    <property type="evidence" value="ECO:0007669"/>
    <property type="project" value="UniProtKB-KW"/>
</dbReference>
<evidence type="ECO:0000256" key="1">
    <source>
        <dbReference type="ARBA" id="ARBA00004141"/>
    </source>
</evidence>
<dbReference type="GO" id="GO:0008233">
    <property type="term" value="F:peptidase activity"/>
    <property type="evidence" value="ECO:0007669"/>
    <property type="project" value="UniProtKB-KW"/>
</dbReference>
<evidence type="ECO:0000256" key="7">
    <source>
        <dbReference type="SAM" id="Phobius"/>
    </source>
</evidence>
<dbReference type="EC" id="3.4.21.-" evidence="9"/>
<keyword evidence="10" id="KW-1185">Reference proteome</keyword>
<feature type="transmembrane region" description="Helical" evidence="7">
    <location>
        <begin position="227"/>
        <end position="244"/>
    </location>
</feature>
<evidence type="ECO:0000256" key="4">
    <source>
        <dbReference type="ARBA" id="ARBA00022801"/>
    </source>
</evidence>
<feature type="transmembrane region" description="Helical" evidence="7">
    <location>
        <begin position="199"/>
        <end position="215"/>
    </location>
</feature>
<dbReference type="PANTHER" id="PTHR43731">
    <property type="entry name" value="RHOMBOID PROTEASE"/>
    <property type="match status" value="1"/>
</dbReference>
<dbReference type="SUPFAM" id="SSF144091">
    <property type="entry name" value="Rhomboid-like"/>
    <property type="match status" value="1"/>
</dbReference>
<keyword evidence="3 7" id="KW-0812">Transmembrane</keyword>
<keyword evidence="9" id="KW-0645">Protease</keyword>
<evidence type="ECO:0000256" key="2">
    <source>
        <dbReference type="ARBA" id="ARBA00009045"/>
    </source>
</evidence>
<dbReference type="InterPro" id="IPR022764">
    <property type="entry name" value="Peptidase_S54_rhomboid_dom"/>
</dbReference>
<evidence type="ECO:0000313" key="10">
    <source>
        <dbReference type="Proteomes" id="UP001595823"/>
    </source>
</evidence>
<comment type="similarity">
    <text evidence="2">Belongs to the peptidase S54 family.</text>
</comment>
<organism evidence="9 10">
    <name type="scientific">Salininema proteolyticum</name>
    <dbReference type="NCBI Taxonomy" id="1607685"/>
    <lineage>
        <taxon>Bacteria</taxon>
        <taxon>Bacillati</taxon>
        <taxon>Actinomycetota</taxon>
        <taxon>Actinomycetes</taxon>
        <taxon>Glycomycetales</taxon>
        <taxon>Glycomycetaceae</taxon>
        <taxon>Salininema</taxon>
    </lineage>
</organism>
<comment type="subcellular location">
    <subcellularLocation>
        <location evidence="1">Membrane</location>
        <topology evidence="1">Multi-pass membrane protein</topology>
    </subcellularLocation>
</comment>
<accession>A0ABV8TW60</accession>
<gene>
    <name evidence="9" type="ORF">ACFPET_06715</name>
</gene>
<dbReference type="Pfam" id="PF01694">
    <property type="entry name" value="Rhomboid"/>
    <property type="match status" value="1"/>
</dbReference>
<dbReference type="PANTHER" id="PTHR43731:SF14">
    <property type="entry name" value="PRESENILIN-ASSOCIATED RHOMBOID-LIKE PROTEIN, MITOCHONDRIAL"/>
    <property type="match status" value="1"/>
</dbReference>
<feature type="transmembrane region" description="Helical" evidence="7">
    <location>
        <begin position="250"/>
        <end position="267"/>
    </location>
</feature>
<keyword evidence="5 7" id="KW-1133">Transmembrane helix</keyword>
<feature type="transmembrane region" description="Helical" evidence="7">
    <location>
        <begin position="279"/>
        <end position="303"/>
    </location>
</feature>
<evidence type="ECO:0000256" key="5">
    <source>
        <dbReference type="ARBA" id="ARBA00022989"/>
    </source>
</evidence>
<proteinExistence type="inferred from homology"/>
<feature type="transmembrane region" description="Helical" evidence="7">
    <location>
        <begin position="70"/>
        <end position="92"/>
    </location>
</feature>
<dbReference type="InterPro" id="IPR050925">
    <property type="entry name" value="Rhomboid_protease_S54"/>
</dbReference>
<dbReference type="CDD" id="cd19756">
    <property type="entry name" value="Bbox2"/>
    <property type="match status" value="1"/>
</dbReference>
<dbReference type="Gene3D" id="1.20.1540.10">
    <property type="entry name" value="Rhomboid-like"/>
    <property type="match status" value="1"/>
</dbReference>
<sequence>MDENRPVCYRHPKRETYLSCTRCGRHICVECRNDAPVGFQCPECVREGNRAVRQGRPVLGGESGLGAKGLVTMTLIGVNVAIFLYGMVAYGMGDILGGQLTPLHAAFSFYGDPNYIAAAPFGTTELWPSVSFGGYYRFLSSMFLHYGLVHLAFNMIVLWIIGRVLEKDLGPARFLAVYFLSGIAGGVLTYYFAPGSLTAGASGAIFGLFGVMLLVNRKLSRDNTGLYVLLGLNLLITFVGSSNISWTGHIGGLVGGLACGAILTLGPQRKSPAMQWVGFVLLLAAMGVATLLQTGMITSAAGVSA</sequence>
<name>A0ABV8TW60_9ACTN</name>
<keyword evidence="6 7" id="KW-0472">Membrane</keyword>
<evidence type="ECO:0000313" key="9">
    <source>
        <dbReference type="EMBL" id="MFC4334887.1"/>
    </source>
</evidence>
<dbReference type="RefSeq" id="WP_380619023.1">
    <property type="nucleotide sequence ID" value="NZ_JBHSDK010000010.1"/>
</dbReference>
<feature type="transmembrane region" description="Helical" evidence="7">
    <location>
        <begin position="143"/>
        <end position="162"/>
    </location>
</feature>
<reference evidence="10" key="1">
    <citation type="journal article" date="2019" name="Int. J. Syst. Evol. Microbiol.">
        <title>The Global Catalogue of Microorganisms (GCM) 10K type strain sequencing project: providing services to taxonomists for standard genome sequencing and annotation.</title>
        <authorList>
            <consortium name="The Broad Institute Genomics Platform"/>
            <consortium name="The Broad Institute Genome Sequencing Center for Infectious Disease"/>
            <person name="Wu L."/>
            <person name="Ma J."/>
        </authorList>
    </citation>
    <scope>NUCLEOTIDE SEQUENCE [LARGE SCALE GENOMIC DNA]</scope>
    <source>
        <strain evidence="10">IBRC-M 10908</strain>
    </source>
</reference>
<dbReference type="EMBL" id="JBHSDK010000010">
    <property type="protein sequence ID" value="MFC4334887.1"/>
    <property type="molecule type" value="Genomic_DNA"/>
</dbReference>